<dbReference type="EMBL" id="LNIX01000004">
    <property type="protein sequence ID" value="OXA56503.1"/>
    <property type="molecule type" value="Genomic_DNA"/>
</dbReference>
<keyword evidence="3" id="KW-1185">Reference proteome</keyword>
<organism evidence="2 3">
    <name type="scientific">Folsomia candida</name>
    <name type="common">Springtail</name>
    <dbReference type="NCBI Taxonomy" id="158441"/>
    <lineage>
        <taxon>Eukaryota</taxon>
        <taxon>Metazoa</taxon>
        <taxon>Ecdysozoa</taxon>
        <taxon>Arthropoda</taxon>
        <taxon>Hexapoda</taxon>
        <taxon>Collembola</taxon>
        <taxon>Entomobryomorpha</taxon>
        <taxon>Isotomoidea</taxon>
        <taxon>Isotomidae</taxon>
        <taxon>Proisotominae</taxon>
        <taxon>Folsomia</taxon>
    </lineage>
</organism>
<feature type="transmembrane region" description="Helical" evidence="1">
    <location>
        <begin position="168"/>
        <end position="190"/>
    </location>
</feature>
<feature type="transmembrane region" description="Helical" evidence="1">
    <location>
        <begin position="140"/>
        <end position="161"/>
    </location>
</feature>
<gene>
    <name evidence="2" type="ORF">Fcan01_09036</name>
</gene>
<protein>
    <submittedName>
        <fullName evidence="2">Uncharacterized protein</fullName>
    </submittedName>
</protein>
<evidence type="ECO:0000313" key="3">
    <source>
        <dbReference type="Proteomes" id="UP000198287"/>
    </source>
</evidence>
<keyword evidence="1" id="KW-1133">Transmembrane helix</keyword>
<keyword evidence="1" id="KW-0472">Membrane</keyword>
<evidence type="ECO:0000313" key="2">
    <source>
        <dbReference type="EMBL" id="OXA56503.1"/>
    </source>
</evidence>
<dbReference type="Proteomes" id="UP000198287">
    <property type="component" value="Unassembled WGS sequence"/>
</dbReference>
<reference evidence="2 3" key="1">
    <citation type="submission" date="2015-12" db="EMBL/GenBank/DDBJ databases">
        <title>The genome of Folsomia candida.</title>
        <authorList>
            <person name="Faddeeva A."/>
            <person name="Derks M.F."/>
            <person name="Anvar Y."/>
            <person name="Smit S."/>
            <person name="Van Straalen N."/>
            <person name="Roelofs D."/>
        </authorList>
    </citation>
    <scope>NUCLEOTIDE SEQUENCE [LARGE SCALE GENOMIC DNA]</scope>
    <source>
        <strain evidence="2 3">VU population</strain>
        <tissue evidence="2">Whole body</tissue>
    </source>
</reference>
<dbReference type="AlphaFoldDB" id="A0A226EFU3"/>
<feature type="transmembrane region" description="Helical" evidence="1">
    <location>
        <begin position="84"/>
        <end position="103"/>
    </location>
</feature>
<feature type="transmembrane region" description="Helical" evidence="1">
    <location>
        <begin position="196"/>
        <end position="225"/>
    </location>
</feature>
<feature type="transmembrane region" description="Helical" evidence="1">
    <location>
        <begin position="48"/>
        <end position="72"/>
    </location>
</feature>
<keyword evidence="1" id="KW-0812">Transmembrane</keyword>
<proteinExistence type="predicted"/>
<name>A0A226EFU3_FOLCA</name>
<evidence type="ECO:0000256" key="1">
    <source>
        <dbReference type="SAM" id="Phobius"/>
    </source>
</evidence>
<comment type="caution">
    <text evidence="2">The sequence shown here is derived from an EMBL/GenBank/DDBJ whole genome shotgun (WGS) entry which is preliminary data.</text>
</comment>
<sequence>MISDATLVYFDKYFPLLFRFGLTPFRWDAIRRTFRYSVRKGARLNVPAWWVGQVLLGVKEIFLFYQLFWVLIPAKELSPMVMQWVFIVTNWAAWWANVLLWKYRHQFCPLFEGCAQFSRNSQAEYLPLVKSPYPTDDDGLLANIKMGLFMIGLFPCCVFSLSMNYPQMSIFFSTCLTSPTPTNVFLFSLLEAYIGAYAWAANILVITFVPNLAQLLAFWVAQIGICNHRQRRRRDTLLATYRQLQLLELNFNEVFSTQTFNIFFPAFFNQTAVNYGTIRLYESLSFTAWAFCPYLSFSGAANLFMVQNVLASPYEASVATLAKICWKDADDVDDRVAKRVAKSCPPIRLRYASYKLFTKETAPEYLDSVIDSTVTLLLWK</sequence>
<accession>A0A226EFU3</accession>